<sequence length="205" mass="23088">MALSNGIYYISCVITQTFLQFDNDNIGINTTAWNFQGSKAQHMARCLHKNSRAPDLNRSSTLIIHYNQNSNVKTRIFDWAITSSQPPNLYSIQNLESQTYAAPSGPPPPGDPWSNVVSASVPTAWFIELLPDSTFAISPDDSFNFTWNVYGSFTANDTPVSILIQVRLLFSFSLGHLVSIEHSEWEWTFKYFPGAGHERSNDHSY</sequence>
<evidence type="ECO:0000313" key="2">
    <source>
        <dbReference type="Proteomes" id="UP000284706"/>
    </source>
</evidence>
<reference evidence="1 2" key="1">
    <citation type="journal article" date="2018" name="Evol. Lett.">
        <title>Horizontal gene cluster transfer increased hallucinogenic mushroom diversity.</title>
        <authorList>
            <person name="Reynolds H.T."/>
            <person name="Vijayakumar V."/>
            <person name="Gluck-Thaler E."/>
            <person name="Korotkin H.B."/>
            <person name="Matheny P.B."/>
            <person name="Slot J.C."/>
        </authorList>
    </citation>
    <scope>NUCLEOTIDE SEQUENCE [LARGE SCALE GENOMIC DNA]</scope>
    <source>
        <strain evidence="1 2">SRW20</strain>
    </source>
</reference>
<gene>
    <name evidence="1" type="ORF">CVT26_009153</name>
</gene>
<accession>A0A409Y9M9</accession>
<name>A0A409Y9M9_9AGAR</name>
<dbReference type="Gene3D" id="2.80.10.50">
    <property type="match status" value="1"/>
</dbReference>
<dbReference type="InParanoid" id="A0A409Y9M9"/>
<dbReference type="EMBL" id="NHYE01001048">
    <property type="protein sequence ID" value="PPQ99698.1"/>
    <property type="molecule type" value="Genomic_DNA"/>
</dbReference>
<evidence type="ECO:0000313" key="1">
    <source>
        <dbReference type="EMBL" id="PPQ99698.1"/>
    </source>
</evidence>
<keyword evidence="2" id="KW-1185">Reference proteome</keyword>
<dbReference type="Proteomes" id="UP000284706">
    <property type="component" value="Unassembled WGS sequence"/>
</dbReference>
<organism evidence="1 2">
    <name type="scientific">Gymnopilus dilepis</name>
    <dbReference type="NCBI Taxonomy" id="231916"/>
    <lineage>
        <taxon>Eukaryota</taxon>
        <taxon>Fungi</taxon>
        <taxon>Dikarya</taxon>
        <taxon>Basidiomycota</taxon>
        <taxon>Agaricomycotina</taxon>
        <taxon>Agaricomycetes</taxon>
        <taxon>Agaricomycetidae</taxon>
        <taxon>Agaricales</taxon>
        <taxon>Agaricineae</taxon>
        <taxon>Hymenogastraceae</taxon>
        <taxon>Gymnopilus</taxon>
    </lineage>
</organism>
<proteinExistence type="predicted"/>
<protein>
    <submittedName>
        <fullName evidence="1">Uncharacterized protein</fullName>
    </submittedName>
</protein>
<dbReference type="OrthoDB" id="3055873at2759"/>
<dbReference type="AlphaFoldDB" id="A0A409Y9M9"/>
<comment type="caution">
    <text evidence="1">The sequence shown here is derived from an EMBL/GenBank/DDBJ whole genome shotgun (WGS) entry which is preliminary data.</text>
</comment>